<evidence type="ECO:0000256" key="5">
    <source>
        <dbReference type="ARBA" id="ARBA00023002"/>
    </source>
</evidence>
<dbReference type="STRING" id="71784.A0A1Y2AZ99"/>
<dbReference type="GO" id="GO:0008115">
    <property type="term" value="F:sarcosine oxidase activity"/>
    <property type="evidence" value="ECO:0007669"/>
    <property type="project" value="TreeGrafter"/>
</dbReference>
<keyword evidence="4" id="KW-0274">FAD</keyword>
<dbReference type="InParanoid" id="A0A1Y2AZ99"/>
<dbReference type="Proteomes" id="UP000193986">
    <property type="component" value="Unassembled WGS sequence"/>
</dbReference>
<evidence type="ECO:0000256" key="2">
    <source>
        <dbReference type="ARBA" id="ARBA00010989"/>
    </source>
</evidence>
<name>A0A1Y2AZ99_9TREE</name>
<dbReference type="GO" id="GO:0050660">
    <property type="term" value="F:flavin adenine dinucleotide binding"/>
    <property type="evidence" value="ECO:0007669"/>
    <property type="project" value="InterPro"/>
</dbReference>
<dbReference type="Gene3D" id="3.30.9.10">
    <property type="entry name" value="D-Amino Acid Oxidase, subunit A, domain 2"/>
    <property type="match status" value="1"/>
</dbReference>
<keyword evidence="9" id="KW-1185">Reference proteome</keyword>
<proteinExistence type="inferred from homology"/>
<dbReference type="OrthoDB" id="2219495at2759"/>
<gene>
    <name evidence="8" type="ORF">BCR39DRAFT_216757</name>
</gene>
<reference evidence="8 9" key="1">
    <citation type="submission" date="2016-07" db="EMBL/GenBank/DDBJ databases">
        <title>Pervasive Adenine N6-methylation of Active Genes in Fungi.</title>
        <authorList>
            <consortium name="DOE Joint Genome Institute"/>
            <person name="Mondo S.J."/>
            <person name="Dannebaum R.O."/>
            <person name="Kuo R.C."/>
            <person name="Labutti K."/>
            <person name="Haridas S."/>
            <person name="Kuo A."/>
            <person name="Salamov A."/>
            <person name="Ahrendt S.R."/>
            <person name="Lipzen A."/>
            <person name="Sullivan W."/>
            <person name="Andreopoulos W.B."/>
            <person name="Clum A."/>
            <person name="Lindquist E."/>
            <person name="Daum C."/>
            <person name="Ramamoorthy G.K."/>
            <person name="Gryganskyi A."/>
            <person name="Culley D."/>
            <person name="Magnuson J.K."/>
            <person name="James T.Y."/>
            <person name="O'Malley M.A."/>
            <person name="Stajich J.E."/>
            <person name="Spatafora J.W."/>
            <person name="Visel A."/>
            <person name="Grigoriev I.V."/>
        </authorList>
    </citation>
    <scope>NUCLEOTIDE SEQUENCE [LARGE SCALE GENOMIC DNA]</scope>
    <source>
        <strain evidence="8 9">68-887.2</strain>
    </source>
</reference>
<dbReference type="InterPro" id="IPR036188">
    <property type="entry name" value="FAD/NAD-bd_sf"/>
</dbReference>
<dbReference type="PANTHER" id="PTHR10961:SF15">
    <property type="entry name" value="FAD DEPENDENT OXIDOREDUCTASE DOMAIN-CONTAINING PROTEIN"/>
    <property type="match status" value="1"/>
</dbReference>
<sequence length="487" mass="53977">MSDPSQSILIVGAGAFGLSTALFLARKGYKDVTVIDRVPLDKSAYSPDKGCDGASADINKIFRTGYGDRKVYEELALKALPIWKEWTKTVQESDISELPKGLSPDDELLTLCGFMRLGKGKQISEHQQASMEAVIKAGRRDRVFLLKDENDTKRAAEADTKDPRYSRTSKLRRFNNLFDGDVHGVLDMDSGFNRADKACLWAWHLCRLAGVKFILDATAGRFESFIYSDKLVLGVKTGDNKEHLADKTIVACGGWTASIVPAAVGLLETTAGSVCFVDLPEDRPDLREKFGPEQFCPWSCQLSASAEGEGHRVGGFPADPSGRMKFGFRAVKFTNYEKHPVTGASISVPRTKYTHTPIDNVPKQAIGAVKNNIMWVYPELKDIGITGTKLCWYTDSIDNHFVADYVPNTNDTLFIASGGSGHGFKFLPVLGEHFVNQLEKRPDQFTPFWKWRTAKPGDYANGLREGEDGPRVLNKAQLATKEDWKFT</sequence>
<dbReference type="InterPro" id="IPR006076">
    <property type="entry name" value="FAD-dep_OxRdtase"/>
</dbReference>
<dbReference type="Gene3D" id="3.50.50.60">
    <property type="entry name" value="FAD/NAD(P)-binding domain"/>
    <property type="match status" value="1"/>
</dbReference>
<comment type="caution">
    <text evidence="8">The sequence shown here is derived from an EMBL/GenBank/DDBJ whole genome shotgun (WGS) entry which is preliminary data.</text>
</comment>
<comment type="cofactor">
    <cofactor evidence="1">
        <name>FAD</name>
        <dbReference type="ChEBI" id="CHEBI:57692"/>
    </cofactor>
</comment>
<dbReference type="Pfam" id="PF01266">
    <property type="entry name" value="DAO"/>
    <property type="match status" value="1"/>
</dbReference>
<feature type="transmembrane region" description="Helical" evidence="6">
    <location>
        <begin position="6"/>
        <end position="25"/>
    </location>
</feature>
<evidence type="ECO:0000256" key="1">
    <source>
        <dbReference type="ARBA" id="ARBA00001974"/>
    </source>
</evidence>
<keyword evidence="5" id="KW-0560">Oxidoreductase</keyword>
<keyword evidence="6" id="KW-0812">Transmembrane</keyword>
<dbReference type="AlphaFoldDB" id="A0A1Y2AZ99"/>
<protein>
    <submittedName>
        <fullName evidence="8">FAD dependent oxidoreductase</fullName>
    </submittedName>
</protein>
<dbReference type="EMBL" id="MCFC01000035">
    <property type="protein sequence ID" value="ORY27903.1"/>
    <property type="molecule type" value="Genomic_DNA"/>
</dbReference>
<accession>A0A1Y2AZ99</accession>
<dbReference type="InterPro" id="IPR045170">
    <property type="entry name" value="MTOX"/>
</dbReference>
<keyword evidence="6" id="KW-1133">Transmembrane helix</keyword>
<keyword evidence="3" id="KW-0285">Flavoprotein</keyword>
<evidence type="ECO:0000256" key="4">
    <source>
        <dbReference type="ARBA" id="ARBA00022827"/>
    </source>
</evidence>
<evidence type="ECO:0000259" key="7">
    <source>
        <dbReference type="Pfam" id="PF01266"/>
    </source>
</evidence>
<evidence type="ECO:0000313" key="8">
    <source>
        <dbReference type="EMBL" id="ORY27903.1"/>
    </source>
</evidence>
<keyword evidence="6" id="KW-0472">Membrane</keyword>
<evidence type="ECO:0000256" key="6">
    <source>
        <dbReference type="SAM" id="Phobius"/>
    </source>
</evidence>
<evidence type="ECO:0000313" key="9">
    <source>
        <dbReference type="Proteomes" id="UP000193986"/>
    </source>
</evidence>
<dbReference type="PANTHER" id="PTHR10961">
    <property type="entry name" value="PEROXISOMAL SARCOSINE OXIDASE"/>
    <property type="match status" value="1"/>
</dbReference>
<evidence type="ECO:0000256" key="3">
    <source>
        <dbReference type="ARBA" id="ARBA00022630"/>
    </source>
</evidence>
<dbReference type="SUPFAM" id="SSF51905">
    <property type="entry name" value="FAD/NAD(P)-binding domain"/>
    <property type="match status" value="1"/>
</dbReference>
<organism evidence="8 9">
    <name type="scientific">Naematelia encephala</name>
    <dbReference type="NCBI Taxonomy" id="71784"/>
    <lineage>
        <taxon>Eukaryota</taxon>
        <taxon>Fungi</taxon>
        <taxon>Dikarya</taxon>
        <taxon>Basidiomycota</taxon>
        <taxon>Agaricomycotina</taxon>
        <taxon>Tremellomycetes</taxon>
        <taxon>Tremellales</taxon>
        <taxon>Naemateliaceae</taxon>
        <taxon>Naematelia</taxon>
    </lineage>
</organism>
<comment type="similarity">
    <text evidence="2">Belongs to the MSOX/MTOX family.</text>
</comment>
<feature type="domain" description="FAD dependent oxidoreductase" evidence="7">
    <location>
        <begin position="8"/>
        <end position="435"/>
    </location>
</feature>